<dbReference type="Proteomes" id="UP001634394">
    <property type="component" value="Unassembled WGS sequence"/>
</dbReference>
<sequence>TVLDYNTYGLSSQASWDEAAIHCFKNSEIPAMFEYDHWRRYHIKNFDEAWTAYFRDEVIQKN</sequence>
<gene>
    <name evidence="1" type="ORF">ACJMK2_022772</name>
</gene>
<evidence type="ECO:0008006" key="3">
    <source>
        <dbReference type="Google" id="ProtNLM"/>
    </source>
</evidence>
<feature type="non-terminal residue" evidence="1">
    <location>
        <position position="62"/>
    </location>
</feature>
<keyword evidence="2" id="KW-1185">Reference proteome</keyword>
<dbReference type="EMBL" id="JBJQND010000018">
    <property type="protein sequence ID" value="KAL3837413.1"/>
    <property type="molecule type" value="Genomic_DNA"/>
</dbReference>
<evidence type="ECO:0000313" key="2">
    <source>
        <dbReference type="Proteomes" id="UP001634394"/>
    </source>
</evidence>
<organism evidence="1 2">
    <name type="scientific">Sinanodonta woodiana</name>
    <name type="common">Chinese pond mussel</name>
    <name type="synonym">Anodonta woodiana</name>
    <dbReference type="NCBI Taxonomy" id="1069815"/>
    <lineage>
        <taxon>Eukaryota</taxon>
        <taxon>Metazoa</taxon>
        <taxon>Spiralia</taxon>
        <taxon>Lophotrochozoa</taxon>
        <taxon>Mollusca</taxon>
        <taxon>Bivalvia</taxon>
        <taxon>Autobranchia</taxon>
        <taxon>Heteroconchia</taxon>
        <taxon>Palaeoheterodonta</taxon>
        <taxon>Unionida</taxon>
        <taxon>Unionoidea</taxon>
        <taxon>Unionidae</taxon>
        <taxon>Unioninae</taxon>
        <taxon>Sinanodonta</taxon>
    </lineage>
</organism>
<protein>
    <recommendedName>
        <fullName evidence="3">MHC class I antigen</fullName>
    </recommendedName>
</protein>
<evidence type="ECO:0000313" key="1">
    <source>
        <dbReference type="EMBL" id="KAL3837413.1"/>
    </source>
</evidence>
<proteinExistence type="predicted"/>
<feature type="non-terminal residue" evidence="1">
    <location>
        <position position="1"/>
    </location>
</feature>
<name>A0ABD3TLU4_SINWO</name>
<comment type="caution">
    <text evidence="1">The sequence shown here is derived from an EMBL/GenBank/DDBJ whole genome shotgun (WGS) entry which is preliminary data.</text>
</comment>
<reference evidence="1 2" key="1">
    <citation type="submission" date="2024-11" db="EMBL/GenBank/DDBJ databases">
        <title>Chromosome-level genome assembly of the freshwater bivalve Anodonta woodiana.</title>
        <authorList>
            <person name="Chen X."/>
        </authorList>
    </citation>
    <scope>NUCLEOTIDE SEQUENCE [LARGE SCALE GENOMIC DNA]</scope>
    <source>
        <strain evidence="1">MN2024</strain>
        <tissue evidence="1">Gills</tissue>
    </source>
</reference>
<dbReference type="AlphaFoldDB" id="A0ABD3TLU4"/>
<accession>A0ABD3TLU4</accession>